<dbReference type="Proteomes" id="UP000438874">
    <property type="component" value="Unassembled WGS sequence"/>
</dbReference>
<accession>A0A6H9FV12</accession>
<comment type="caution">
    <text evidence="1">The sequence shown here is derived from an EMBL/GenBank/DDBJ whole genome shotgun (WGS) entry which is preliminary data.</text>
</comment>
<sequence>MAGQQTSFDSQDAENLLKDLQDINDDLRHEWSKVLNQWSNLKSVWRDVQFDRFEPLFEKFQTAYHEAEKECDQYTTFMKEQIRINEDKKEKLAGFLKDF</sequence>
<dbReference type="EMBL" id="BJCH01000030">
    <property type="protein sequence ID" value="GCL46961.1"/>
    <property type="molecule type" value="Genomic_DNA"/>
</dbReference>
<protein>
    <submittedName>
        <fullName evidence="1">Uncharacterized protein</fullName>
    </submittedName>
</protein>
<dbReference type="RefSeq" id="WP_159249879.1">
    <property type="nucleotide sequence ID" value="NZ_BJCH01000030.1"/>
</dbReference>
<dbReference type="Gene3D" id="1.10.287.850">
    <property type="entry name" value="HP0062-like domain"/>
    <property type="match status" value="1"/>
</dbReference>
<dbReference type="InterPro" id="IPR029013">
    <property type="entry name" value="HP0062-like_sf"/>
</dbReference>
<name>A0A6H9FV12_MICAE</name>
<organism evidence="1 2">
    <name type="scientific">Microcystis aeruginosa NIES-3787</name>
    <dbReference type="NCBI Taxonomy" id="2517782"/>
    <lineage>
        <taxon>Bacteria</taxon>
        <taxon>Bacillati</taxon>
        <taxon>Cyanobacteriota</taxon>
        <taxon>Cyanophyceae</taxon>
        <taxon>Oscillatoriophycideae</taxon>
        <taxon>Chroococcales</taxon>
        <taxon>Microcystaceae</taxon>
        <taxon>Microcystis</taxon>
    </lineage>
</organism>
<reference evidence="1 2" key="1">
    <citation type="submission" date="2019-02" db="EMBL/GenBank/DDBJ databases">
        <title>Draft genome sequence of Arthrospira platensis NIES-3787.</title>
        <authorList>
            <person name="Yamaguchi H."/>
            <person name="Suzuki S."/>
            <person name="Kawachi M."/>
        </authorList>
    </citation>
    <scope>NUCLEOTIDE SEQUENCE [LARGE SCALE GENOMIC DNA]</scope>
    <source>
        <strain evidence="1 2">NIES-3787</strain>
    </source>
</reference>
<gene>
    <name evidence="1" type="ORF">NIES3787_26610</name>
</gene>
<dbReference type="SUPFAM" id="SSF158414">
    <property type="entry name" value="HP0062-like"/>
    <property type="match status" value="1"/>
</dbReference>
<dbReference type="AlphaFoldDB" id="A0A6H9FV12"/>
<proteinExistence type="predicted"/>
<evidence type="ECO:0000313" key="2">
    <source>
        <dbReference type="Proteomes" id="UP000438874"/>
    </source>
</evidence>
<evidence type="ECO:0000313" key="1">
    <source>
        <dbReference type="EMBL" id="GCL46961.1"/>
    </source>
</evidence>